<keyword evidence="6 10" id="KW-0464">Manganese</keyword>
<dbReference type="Pfam" id="PF02056">
    <property type="entry name" value="Glyco_hydro_4"/>
    <property type="match status" value="1"/>
</dbReference>
<dbReference type="Pfam" id="PF11975">
    <property type="entry name" value="Glyco_hydro_4C"/>
    <property type="match status" value="1"/>
</dbReference>
<name>A0A2K2F898_9CLOT</name>
<accession>A0A2K2F898</accession>
<evidence type="ECO:0000256" key="8">
    <source>
        <dbReference type="PIRSR" id="PIRSR601088-1"/>
    </source>
</evidence>
<evidence type="ECO:0000256" key="10">
    <source>
        <dbReference type="PIRSR" id="PIRSR601088-3"/>
    </source>
</evidence>
<feature type="binding site" evidence="10">
    <location>
        <position position="166"/>
    </location>
    <ligand>
        <name>Mn(2+)</name>
        <dbReference type="ChEBI" id="CHEBI:29035"/>
    </ligand>
</feature>
<keyword evidence="5 12" id="KW-0520">NAD</keyword>
<dbReference type="KEGG" id="cthd:CDO33_08655"/>
<dbReference type="SUPFAM" id="SSF56327">
    <property type="entry name" value="LDH C-terminal domain-like"/>
    <property type="match status" value="1"/>
</dbReference>
<keyword evidence="7 12" id="KW-0326">Glycosidase</keyword>
<evidence type="ECO:0000256" key="3">
    <source>
        <dbReference type="ARBA" id="ARBA00022723"/>
    </source>
</evidence>
<evidence type="ECO:0000256" key="1">
    <source>
        <dbReference type="ARBA" id="ARBA00010141"/>
    </source>
</evidence>
<comment type="similarity">
    <text evidence="1 12">Belongs to the glycosyl hydrolase 4 family.</text>
</comment>
<dbReference type="PRINTS" id="PR00732">
    <property type="entry name" value="GLHYDRLASE4"/>
</dbReference>
<dbReference type="InterPro" id="IPR001088">
    <property type="entry name" value="Glyco_hydro_4"/>
</dbReference>
<evidence type="ECO:0000256" key="4">
    <source>
        <dbReference type="ARBA" id="ARBA00022801"/>
    </source>
</evidence>
<dbReference type="SUPFAM" id="SSF51735">
    <property type="entry name" value="NAD(P)-binding Rossmann-fold domains"/>
    <property type="match status" value="1"/>
</dbReference>
<keyword evidence="10" id="KW-0408">Iron</keyword>
<dbReference type="Gene3D" id="3.90.110.10">
    <property type="entry name" value="Lactate dehydrogenase/glycoside hydrolase, family 4, C-terminal"/>
    <property type="match status" value="1"/>
</dbReference>
<proteinExistence type="inferred from homology"/>
<feature type="site" description="Increases basicity of active site Tyr" evidence="11">
    <location>
        <position position="106"/>
    </location>
</feature>
<comment type="caution">
    <text evidence="14">The sequence shown here is derived from an EMBL/GenBank/DDBJ whole genome shotgun (WGS) entry which is preliminary data.</text>
</comment>
<gene>
    <name evidence="14" type="ORF">CDQ84_17890</name>
</gene>
<evidence type="ECO:0000256" key="6">
    <source>
        <dbReference type="ARBA" id="ARBA00023211"/>
    </source>
</evidence>
<comment type="subunit">
    <text evidence="2">Homotetramer.</text>
</comment>
<evidence type="ECO:0000256" key="12">
    <source>
        <dbReference type="RuleBase" id="RU361152"/>
    </source>
</evidence>
<feature type="domain" description="Glycosyl hydrolase family 4 C-terminal" evidence="13">
    <location>
        <begin position="191"/>
        <end position="432"/>
    </location>
</feature>
<keyword evidence="15" id="KW-1185">Reference proteome</keyword>
<dbReference type="EMBL" id="NIOJ01000080">
    <property type="protein sequence ID" value="PNT94995.1"/>
    <property type="molecule type" value="Genomic_DNA"/>
</dbReference>
<dbReference type="PANTHER" id="PTHR32092:SF5">
    <property type="entry name" value="6-PHOSPHO-BETA-GLUCOSIDASE"/>
    <property type="match status" value="1"/>
</dbReference>
<feature type="active site" description="Proton donor" evidence="8">
    <location>
        <position position="167"/>
    </location>
</feature>
<evidence type="ECO:0000313" key="15">
    <source>
        <dbReference type="Proteomes" id="UP000236151"/>
    </source>
</evidence>
<evidence type="ECO:0000256" key="7">
    <source>
        <dbReference type="ARBA" id="ARBA00023295"/>
    </source>
</evidence>
<keyword evidence="3 10" id="KW-0479">Metal-binding</keyword>
<keyword evidence="4 12" id="KW-0378">Hydrolase</keyword>
<dbReference type="GO" id="GO:0016616">
    <property type="term" value="F:oxidoreductase activity, acting on the CH-OH group of donors, NAD or NADP as acceptor"/>
    <property type="evidence" value="ECO:0007669"/>
    <property type="project" value="InterPro"/>
</dbReference>
<feature type="binding site" evidence="9">
    <location>
        <position position="90"/>
    </location>
    <ligand>
        <name>substrate</name>
    </ligand>
</feature>
<dbReference type="InterPro" id="IPR015955">
    <property type="entry name" value="Lactate_DH/Glyco_Ohase_4_C"/>
</dbReference>
<evidence type="ECO:0000256" key="2">
    <source>
        <dbReference type="ARBA" id="ARBA00011881"/>
    </source>
</evidence>
<comment type="cofactor">
    <cofactor evidence="12">
        <name>NAD(+)</name>
        <dbReference type="ChEBI" id="CHEBI:57540"/>
    </cofactor>
    <text evidence="12">Binds 1 NAD(+) per subunit.</text>
</comment>
<evidence type="ECO:0000313" key="14">
    <source>
        <dbReference type="EMBL" id="PNT94995.1"/>
    </source>
</evidence>
<dbReference type="Gene3D" id="3.40.50.720">
    <property type="entry name" value="NAD(P)-binding Rossmann-like Domain"/>
    <property type="match status" value="1"/>
</dbReference>
<keyword evidence="10" id="KW-0170">Cobalt</keyword>
<dbReference type="InterPro" id="IPR022616">
    <property type="entry name" value="Glyco_hydro_4_C"/>
</dbReference>
<dbReference type="GO" id="GO:0004553">
    <property type="term" value="F:hydrolase activity, hydrolyzing O-glycosyl compounds"/>
    <property type="evidence" value="ECO:0007669"/>
    <property type="project" value="InterPro"/>
</dbReference>
<dbReference type="OrthoDB" id="9808275at2"/>
<feature type="binding site" evidence="10">
    <location>
        <position position="196"/>
    </location>
    <ligand>
        <name>Mn(2+)</name>
        <dbReference type="ChEBI" id="CHEBI:29035"/>
    </ligand>
</feature>
<dbReference type="InterPro" id="IPR036291">
    <property type="entry name" value="NAD(P)-bd_dom_sf"/>
</dbReference>
<feature type="active site" description="Proton acceptor" evidence="8">
    <location>
        <position position="244"/>
    </location>
</feature>
<reference evidence="15" key="1">
    <citation type="submission" date="2017-06" db="EMBL/GenBank/DDBJ databases">
        <title>Investigating the central metabolism of Clostridium thermosuccinogenes.</title>
        <authorList>
            <person name="Koendjbiharie J.G."/>
            <person name="Van Kranenburg R."/>
            <person name="Vriesendorp B."/>
        </authorList>
    </citation>
    <scope>NUCLEOTIDE SEQUENCE [LARGE SCALE GENOMIC DNA]</scope>
    <source>
        <strain evidence="15">DSM 5806</strain>
    </source>
</reference>
<evidence type="ECO:0000256" key="11">
    <source>
        <dbReference type="PIRSR" id="PIRSR601088-4"/>
    </source>
</evidence>
<dbReference type="Proteomes" id="UP000236151">
    <property type="component" value="Unassembled WGS sequence"/>
</dbReference>
<feature type="binding site" evidence="9">
    <location>
        <position position="145"/>
    </location>
    <ligand>
        <name>substrate</name>
    </ligand>
</feature>
<dbReference type="GO" id="GO:0046872">
    <property type="term" value="F:metal ion binding"/>
    <property type="evidence" value="ECO:0007669"/>
    <property type="project" value="UniProtKB-KW"/>
</dbReference>
<sequence>MKLTVLGGGGVRSILLARSIVQRSRDLGIDHVVFMDNNETKLNIFGAMSKKAASLIDPDLKFELTTDPVEAVKDADYIITTIRVGGDEARVIDERTALRYGVLGQETTGASGFAMALRSIPVLKEYCGYISRYAKKDVMVFNFTNPAGLVTQAMRDLGFEFVYGICDAPSGFLRQLAKCYGQDVKDFEMECFGLNHLSYYKSIKLKGNDITDELIHSDFLYTDTDMRYFEPELVKRTGCLLNEYLYYYYYREKPVGNIVAAGSTRGETIQRINSEMISELSKIDINKDFDAAMKIFSKYHFAREASYMANETSIKRNQDGHVPVFDIFEKDAGGYAGVALALIEAKASGKSSEMILCVPNNGTVDWLEDGDIVEVSCYIGPDGVRPKKISELPVIPTNLIRNVKLYERLTVKSILTKDKQMAIDALTVHPLVNSYSIAKGLVNDYLNAHKKYAGEWN</sequence>
<evidence type="ECO:0000256" key="9">
    <source>
        <dbReference type="PIRSR" id="PIRSR601088-2"/>
    </source>
</evidence>
<dbReference type="PANTHER" id="PTHR32092">
    <property type="entry name" value="6-PHOSPHO-BETA-GLUCOSIDASE-RELATED"/>
    <property type="match status" value="1"/>
</dbReference>
<organism evidence="14 15">
    <name type="scientific">Clostridium thermosuccinogenes</name>
    <dbReference type="NCBI Taxonomy" id="84032"/>
    <lineage>
        <taxon>Bacteria</taxon>
        <taxon>Bacillati</taxon>
        <taxon>Bacillota</taxon>
        <taxon>Clostridia</taxon>
        <taxon>Eubacteriales</taxon>
        <taxon>Clostridiaceae</taxon>
        <taxon>Clostridium</taxon>
    </lineage>
</organism>
<keyword evidence="10" id="KW-0533">Nickel</keyword>
<protein>
    <recommendedName>
        <fullName evidence="13">Glycosyl hydrolase family 4 C-terminal domain-containing protein</fullName>
    </recommendedName>
</protein>
<dbReference type="GO" id="GO:0005975">
    <property type="term" value="P:carbohydrate metabolic process"/>
    <property type="evidence" value="ECO:0007669"/>
    <property type="project" value="InterPro"/>
</dbReference>
<evidence type="ECO:0000256" key="5">
    <source>
        <dbReference type="ARBA" id="ARBA00023027"/>
    </source>
</evidence>
<evidence type="ECO:0000259" key="13">
    <source>
        <dbReference type="Pfam" id="PF11975"/>
    </source>
</evidence>
<dbReference type="AlphaFoldDB" id="A0A2K2F898"/>